<comment type="caution">
    <text evidence="1">The sequence shown here is derived from an EMBL/GenBank/DDBJ whole genome shotgun (WGS) entry which is preliminary data.</text>
</comment>
<evidence type="ECO:0000313" key="2">
    <source>
        <dbReference type="Proteomes" id="UP000617402"/>
    </source>
</evidence>
<dbReference type="Proteomes" id="UP000617402">
    <property type="component" value="Unassembled WGS sequence"/>
</dbReference>
<dbReference type="NCBIfam" id="NF033727">
    <property type="entry name" value="chaperon_ArsD"/>
    <property type="match status" value="1"/>
</dbReference>
<proteinExistence type="predicted"/>
<dbReference type="Gene3D" id="3.40.30.10">
    <property type="entry name" value="Glutaredoxin"/>
    <property type="match status" value="1"/>
</dbReference>
<name>A0ABR7T2V3_HELCL</name>
<gene>
    <name evidence="1" type="primary">arsD</name>
    <name evidence="1" type="ORF">H1S01_07295</name>
</gene>
<evidence type="ECO:0000313" key="1">
    <source>
        <dbReference type="EMBL" id="MBC9784315.1"/>
    </source>
</evidence>
<sequence>MRIEFFEPPMCCPTGICGPSVDQKLVQLNENIQLLKNKYPGIIIERYMINRQPLKFQDNPEVLQLVQDQGMKALPITTINGNILKYAQYPELTEIEQSISGGQ</sequence>
<protein>
    <submittedName>
        <fullName evidence="1">Arsenite efflux transporter metallochaperone ArsD</fullName>
    </submittedName>
</protein>
<accession>A0ABR7T2V3</accession>
<keyword evidence="2" id="KW-1185">Reference proteome</keyword>
<reference evidence="1 2" key="1">
    <citation type="submission" date="2020-07" db="EMBL/GenBank/DDBJ databases">
        <title>Draft whole-genome sequence of Heliobacterium chlorum DSM 3682, type strain.</title>
        <authorList>
            <person name="Kyndt J.A."/>
            <person name="Meyer T.E."/>
            <person name="Imhoff J.F."/>
        </authorList>
    </citation>
    <scope>NUCLEOTIDE SEQUENCE [LARGE SCALE GENOMIC DNA]</scope>
    <source>
        <strain evidence="1 2">DSM 3682</strain>
    </source>
</reference>
<organism evidence="1 2">
    <name type="scientific">Heliobacterium chlorum</name>
    <dbReference type="NCBI Taxonomy" id="2698"/>
    <lineage>
        <taxon>Bacteria</taxon>
        <taxon>Bacillati</taxon>
        <taxon>Bacillota</taxon>
        <taxon>Clostridia</taxon>
        <taxon>Eubacteriales</taxon>
        <taxon>Heliobacteriaceae</taxon>
        <taxon>Heliobacterium</taxon>
    </lineage>
</organism>
<dbReference type="EMBL" id="JACVHF010000005">
    <property type="protein sequence ID" value="MBC9784315.1"/>
    <property type="molecule type" value="Genomic_DNA"/>
</dbReference>
<dbReference type="Pfam" id="PF06953">
    <property type="entry name" value="ArsD"/>
    <property type="match status" value="1"/>
</dbReference>
<dbReference type="InterPro" id="IPR010712">
    <property type="entry name" value="Arsenical-R_ArsD"/>
</dbReference>